<keyword evidence="1" id="KW-0812">Transmembrane</keyword>
<dbReference type="AlphaFoldDB" id="A0AA87W7X1"/>
<accession>A0AA87W7X1</accession>
<organism evidence="2 3">
    <name type="scientific">Bradyrhizobium guangdongense</name>
    <dbReference type="NCBI Taxonomy" id="1325090"/>
    <lineage>
        <taxon>Bacteria</taxon>
        <taxon>Pseudomonadati</taxon>
        <taxon>Pseudomonadota</taxon>
        <taxon>Alphaproteobacteria</taxon>
        <taxon>Hyphomicrobiales</taxon>
        <taxon>Nitrobacteraceae</taxon>
        <taxon>Bradyrhizobium</taxon>
    </lineage>
</organism>
<evidence type="ECO:0000313" key="3">
    <source>
        <dbReference type="Proteomes" id="UP000625079"/>
    </source>
</evidence>
<protein>
    <submittedName>
        <fullName evidence="2">Uncharacterized protein</fullName>
    </submittedName>
</protein>
<proteinExistence type="predicted"/>
<name>A0AA87W7X1_9BRAD</name>
<feature type="transmembrane region" description="Helical" evidence="1">
    <location>
        <begin position="12"/>
        <end position="32"/>
    </location>
</feature>
<reference evidence="2" key="2">
    <citation type="submission" date="2022-12" db="EMBL/GenBank/DDBJ databases">
        <authorList>
            <person name="Sun Q."/>
            <person name="Zhou Y."/>
        </authorList>
    </citation>
    <scope>NUCLEOTIDE SEQUENCE</scope>
    <source>
        <strain evidence="2">CGMCC 1.15034</strain>
    </source>
</reference>
<dbReference type="Proteomes" id="UP000625079">
    <property type="component" value="Unassembled WGS sequence"/>
</dbReference>
<reference evidence="2" key="1">
    <citation type="journal article" date="2014" name="Int. J. Syst. Evol. Microbiol.">
        <title>Complete genome sequence of Corynebacterium casei LMG S-19264T (=DSM 44701T), isolated from a smear-ripened cheese.</title>
        <authorList>
            <consortium name="US DOE Joint Genome Institute (JGI-PGF)"/>
            <person name="Walter F."/>
            <person name="Albersmeier A."/>
            <person name="Kalinowski J."/>
            <person name="Ruckert C."/>
        </authorList>
    </citation>
    <scope>NUCLEOTIDE SEQUENCE</scope>
    <source>
        <strain evidence="2">CGMCC 1.15034</strain>
    </source>
</reference>
<dbReference type="EMBL" id="BMHC01000011">
    <property type="protein sequence ID" value="GGI28206.1"/>
    <property type="molecule type" value="Genomic_DNA"/>
</dbReference>
<sequence>MRVCEIERGDMAIVTFRMIPLIAAAAVIGFAAQARDDGRYANSPLKGWFESLHSKGGGPCCADADGTALDDVDWDTRGGHYRVRIQGEWIEVPDDTVITEPNRVGRTIVWPYYINGRAIIRCFMPGSMT</sequence>
<keyword evidence="1" id="KW-0472">Membrane</keyword>
<comment type="caution">
    <text evidence="2">The sequence shown here is derived from an EMBL/GenBank/DDBJ whole genome shotgun (WGS) entry which is preliminary data.</text>
</comment>
<evidence type="ECO:0000256" key="1">
    <source>
        <dbReference type="SAM" id="Phobius"/>
    </source>
</evidence>
<keyword evidence="1" id="KW-1133">Transmembrane helix</keyword>
<evidence type="ECO:0000313" key="2">
    <source>
        <dbReference type="EMBL" id="GGI28206.1"/>
    </source>
</evidence>
<gene>
    <name evidence="2" type="ORF">GCM10010987_48240</name>
</gene>